<dbReference type="GO" id="GO:0008013">
    <property type="term" value="F:beta-catenin binding"/>
    <property type="evidence" value="ECO:0007669"/>
    <property type="project" value="InterPro"/>
</dbReference>
<feature type="compositionally biased region" description="Low complexity" evidence="4">
    <location>
        <begin position="603"/>
        <end position="612"/>
    </location>
</feature>
<dbReference type="InterPro" id="IPR013083">
    <property type="entry name" value="Znf_RING/FYVE/PHD"/>
</dbReference>
<feature type="domain" description="B-cell lymphoma 9 beta-catenin binding" evidence="5">
    <location>
        <begin position="384"/>
        <end position="419"/>
    </location>
</feature>
<feature type="region of interest" description="Disordered" evidence="4">
    <location>
        <begin position="556"/>
        <end position="626"/>
    </location>
</feature>
<dbReference type="Pfam" id="PF11502">
    <property type="entry name" value="BCL9"/>
    <property type="match status" value="1"/>
</dbReference>
<evidence type="ECO:0000259" key="5">
    <source>
        <dbReference type="Pfam" id="PF11502"/>
    </source>
</evidence>
<feature type="region of interest" description="Disordered" evidence="4">
    <location>
        <begin position="1"/>
        <end position="168"/>
    </location>
</feature>
<dbReference type="VEuPathDB" id="VectorBase:SCAU012801"/>
<evidence type="ECO:0000313" key="7">
    <source>
        <dbReference type="Proteomes" id="UP000095300"/>
    </source>
</evidence>
<dbReference type="PANTHER" id="PTHR15185:SF6">
    <property type="entry name" value="B-CELL LYMPHOMA 9 BETA-CATENIN BINDING DOMAIN-CONTAINING PROTEIN"/>
    <property type="match status" value="1"/>
</dbReference>
<dbReference type="GO" id="GO:0003713">
    <property type="term" value="F:transcription coactivator activity"/>
    <property type="evidence" value="ECO:0007669"/>
    <property type="project" value="InterPro"/>
</dbReference>
<evidence type="ECO:0000256" key="2">
    <source>
        <dbReference type="ARBA" id="ARBA00009200"/>
    </source>
</evidence>
<keyword evidence="7" id="KW-1185">Reference proteome</keyword>
<dbReference type="Proteomes" id="UP000095300">
    <property type="component" value="Unassembled WGS sequence"/>
</dbReference>
<reference evidence="6" key="1">
    <citation type="submission" date="2020-05" db="UniProtKB">
        <authorList>
            <consortium name="EnsemblMetazoa"/>
        </authorList>
    </citation>
    <scope>IDENTIFICATION</scope>
    <source>
        <strain evidence="6">USDA</strain>
    </source>
</reference>
<dbReference type="InterPro" id="IPR015668">
    <property type="entry name" value="Bcl-9/Bcl-9l"/>
</dbReference>
<feature type="compositionally biased region" description="Polar residues" evidence="4">
    <location>
        <begin position="145"/>
        <end position="155"/>
    </location>
</feature>
<evidence type="ECO:0000313" key="6">
    <source>
        <dbReference type="EnsemblMetazoa" id="SCAU012801-PA"/>
    </source>
</evidence>
<gene>
    <name evidence="6" type="primary">106095435</name>
</gene>
<keyword evidence="3" id="KW-0539">Nucleus</keyword>
<feature type="compositionally biased region" description="Polar residues" evidence="4">
    <location>
        <begin position="24"/>
        <end position="35"/>
    </location>
</feature>
<dbReference type="EnsemblMetazoa" id="SCAU012801-RA">
    <property type="protein sequence ID" value="SCAU012801-PA"/>
    <property type="gene ID" value="SCAU012801"/>
</dbReference>
<evidence type="ECO:0000256" key="3">
    <source>
        <dbReference type="ARBA" id="ARBA00023242"/>
    </source>
</evidence>
<comment type="subcellular location">
    <subcellularLocation>
        <location evidence="1">Nucleus</location>
    </subcellularLocation>
</comment>
<comment type="similarity">
    <text evidence="2">Belongs to the BCL9 family.</text>
</comment>
<dbReference type="AlphaFoldDB" id="A0A1I8Q0S1"/>
<dbReference type="InterPro" id="IPR024670">
    <property type="entry name" value="BCL9_beta-catenin-bd_dom"/>
</dbReference>
<feature type="compositionally biased region" description="Polar residues" evidence="4">
    <location>
        <begin position="112"/>
        <end position="138"/>
    </location>
</feature>
<accession>A0A1I8Q0S1</accession>
<organism evidence="6 7">
    <name type="scientific">Stomoxys calcitrans</name>
    <name type="common">Stable fly</name>
    <name type="synonym">Conops calcitrans</name>
    <dbReference type="NCBI Taxonomy" id="35570"/>
    <lineage>
        <taxon>Eukaryota</taxon>
        <taxon>Metazoa</taxon>
        <taxon>Ecdysozoa</taxon>
        <taxon>Arthropoda</taxon>
        <taxon>Hexapoda</taxon>
        <taxon>Insecta</taxon>
        <taxon>Pterygota</taxon>
        <taxon>Neoptera</taxon>
        <taxon>Endopterygota</taxon>
        <taxon>Diptera</taxon>
        <taxon>Brachycera</taxon>
        <taxon>Muscomorpha</taxon>
        <taxon>Muscoidea</taxon>
        <taxon>Muscidae</taxon>
        <taxon>Stomoxys</taxon>
    </lineage>
</organism>
<feature type="compositionally biased region" description="Polar residues" evidence="4">
    <location>
        <begin position="64"/>
        <end position="83"/>
    </location>
</feature>
<protein>
    <recommendedName>
        <fullName evidence="5">B-cell lymphoma 9 beta-catenin binding domain-containing protein</fullName>
    </recommendedName>
</protein>
<dbReference type="Gene3D" id="3.30.40.10">
    <property type="entry name" value="Zinc/RING finger domain, C3HC4 (zinc finger)"/>
    <property type="match status" value="1"/>
</dbReference>
<dbReference type="PANTHER" id="PTHR15185">
    <property type="entry name" value="BCL9"/>
    <property type="match status" value="1"/>
</dbReference>
<dbReference type="GO" id="GO:1990907">
    <property type="term" value="C:beta-catenin-TCF complex"/>
    <property type="evidence" value="ECO:0007669"/>
    <property type="project" value="TreeGrafter"/>
</dbReference>
<sequence length="1035" mass="112088">MELNRQDSRCNSRGRHGMDMPNKFTDQFDGSTIKSAHSPCEDESIQNVQKAECAGNVREVDTDSAPSGSLASPNSKKALSKQVSLGKIRPNACSIKSERDEQEIKKEDASLSPISPSEFVSGSGSIINQSNCGNNDNSGHIAPNKINSPLSNDKNTQLEERPKSASQDSCGILANASIRPKSQDSFISNIAKNLNAFNGNITKFSKQGENNGMFSSGSGVATEYLQQQNHVFVFSTQLANKSAEAVITGQYPTIIAYHCMQPSTKLFLEDFLKNPAKASKIQKQYSMNIMNFMHSGSSSSSVAQQSYWINDSNKLSHRSALRNVVNKTNQGWDGALEQGCSTQNPMENLNNSENYDNKSGPCDIKVEDKTNVPSLQGVKVPDENLTPQQRQHREEQLAKLKKMNKFLFPENDGSEFQTGQGSNLVHHPSESISAANCSDQSKMFPPAMRNALGNSGKCQGNSSIEGAPGLATDLMVTGGGCIQKISNSNMTKSRGSSDMNSETISSIIENNTEIGQSFNMDNCSSSETENVSRAMNINMTQEEWVKFESNPFQDNFKNRLLNSGQHPGTVGNNSMNCQQNSPISRSLSMGGSGYSMPPKSSAGPIPNSRNNSGPPPPYNQTQRSASVPIATESPTNVNTNTDISLPSPQGPRVSFGSLTPPNTEVVNSSATITHPTHSTPTVLSGISSGTNMNSLMHNMNSNTLPHLSPREIDCKTSSPHKYKGPLINDMPDNICMDQKYSNFGLNYSACGLPPIGRQNIQQMTSQFCRRIDNIPLNPNCNRIGQNKNTSGFDPISSLAQMSQQLTGCGMGLNSIGGGGGSLVDSGELMSHTSRASDHSIDHCNQMSNANHVGMVGPPGSRSNQFPSDINNMLCGDSGPIDQRMLNGGKMCLPNMPGNYNANSMGGVGCNDIISGNRPLNRRMLPSNFDNFNISPNIHVKMNAPNTIQYMPARSQNINNMRVHPGIEFFQRYSNPQIMGNINTGHGLNEMPNSNMINMFGNCNQIPPTGIGGFETPNDLDLEANLMPNDDYMNAR</sequence>
<dbReference type="GO" id="GO:0060070">
    <property type="term" value="P:canonical Wnt signaling pathway"/>
    <property type="evidence" value="ECO:0007669"/>
    <property type="project" value="InterPro"/>
</dbReference>
<evidence type="ECO:0000256" key="4">
    <source>
        <dbReference type="SAM" id="MobiDB-lite"/>
    </source>
</evidence>
<dbReference type="STRING" id="35570.A0A1I8Q0S1"/>
<dbReference type="GO" id="GO:0045944">
    <property type="term" value="P:positive regulation of transcription by RNA polymerase II"/>
    <property type="evidence" value="ECO:0007669"/>
    <property type="project" value="TreeGrafter"/>
</dbReference>
<feature type="compositionally biased region" description="Basic and acidic residues" evidence="4">
    <location>
        <begin position="1"/>
        <end position="10"/>
    </location>
</feature>
<name>A0A1I8Q0S1_STOCA</name>
<evidence type="ECO:0000256" key="1">
    <source>
        <dbReference type="ARBA" id="ARBA00004123"/>
    </source>
</evidence>
<feature type="compositionally biased region" description="Polar residues" evidence="4">
    <location>
        <begin position="556"/>
        <end position="589"/>
    </location>
</feature>
<feature type="compositionally biased region" description="Basic and acidic residues" evidence="4">
    <location>
        <begin position="96"/>
        <end position="109"/>
    </location>
</feature>
<proteinExistence type="inferred from homology"/>